<dbReference type="PROSITE" id="PS01124">
    <property type="entry name" value="HTH_ARAC_FAMILY_2"/>
    <property type="match status" value="1"/>
</dbReference>
<dbReference type="PROSITE" id="PS00041">
    <property type="entry name" value="HTH_ARAC_FAMILY_1"/>
    <property type="match status" value="1"/>
</dbReference>
<evidence type="ECO:0000256" key="1">
    <source>
        <dbReference type="ARBA" id="ARBA00023015"/>
    </source>
</evidence>
<comment type="caution">
    <text evidence="5">The sequence shown here is derived from an EMBL/GenBank/DDBJ whole genome shotgun (WGS) entry which is preliminary data.</text>
</comment>
<sequence length="290" mass="33247">MRARFEKVGGEERVLYAFERSETSFPFYWHYHPEFELTLILEGSGQRLVGDSIEEYGPGDLVLLGPNLPHTYRSGLVGGPNRAFVLQFRLELLGNIFFSLPEMRSLRRFLDRATQGFAFSFANESKKALLHAQILTLPTRSTSAQILVLLEILDTLASTATAHALSRTHVLPPVKAEDQKRINTICHFLCEHYDQEIDYARLTKKLHMSQASICRFFHRATGRTMTEYVNNYRISVAAHLLKETDKSILEIAFEVGFGNYSHFNRQFQRRKGKTPRLFRATFGNTAVQLN</sequence>
<evidence type="ECO:0000313" key="6">
    <source>
        <dbReference type="Proteomes" id="UP000564385"/>
    </source>
</evidence>
<dbReference type="Proteomes" id="UP000564385">
    <property type="component" value="Unassembled WGS sequence"/>
</dbReference>
<keyword evidence="2" id="KW-0238">DNA-binding</keyword>
<keyword evidence="3" id="KW-0804">Transcription</keyword>
<dbReference type="InterPro" id="IPR018060">
    <property type="entry name" value="HTH_AraC"/>
</dbReference>
<evidence type="ECO:0000313" key="5">
    <source>
        <dbReference type="EMBL" id="NYF92253.1"/>
    </source>
</evidence>
<dbReference type="PANTHER" id="PTHR43280">
    <property type="entry name" value="ARAC-FAMILY TRANSCRIPTIONAL REGULATOR"/>
    <property type="match status" value="1"/>
</dbReference>
<dbReference type="GO" id="GO:0003700">
    <property type="term" value="F:DNA-binding transcription factor activity"/>
    <property type="evidence" value="ECO:0007669"/>
    <property type="project" value="InterPro"/>
</dbReference>
<name>A0A852VHI5_9BACT</name>
<dbReference type="InterPro" id="IPR020449">
    <property type="entry name" value="Tscrpt_reg_AraC-type_HTH"/>
</dbReference>
<dbReference type="InterPro" id="IPR018062">
    <property type="entry name" value="HTH_AraC-typ_CS"/>
</dbReference>
<dbReference type="CDD" id="cd06976">
    <property type="entry name" value="cupin_MtlR-like_N"/>
    <property type="match status" value="1"/>
</dbReference>
<dbReference type="SUPFAM" id="SSF46689">
    <property type="entry name" value="Homeodomain-like"/>
    <property type="match status" value="2"/>
</dbReference>
<dbReference type="GO" id="GO:0043565">
    <property type="term" value="F:sequence-specific DNA binding"/>
    <property type="evidence" value="ECO:0007669"/>
    <property type="project" value="InterPro"/>
</dbReference>
<evidence type="ECO:0000259" key="4">
    <source>
        <dbReference type="PROSITE" id="PS01124"/>
    </source>
</evidence>
<dbReference type="SUPFAM" id="SSF51215">
    <property type="entry name" value="Regulatory protein AraC"/>
    <property type="match status" value="1"/>
</dbReference>
<dbReference type="EMBL" id="JACCCU010000004">
    <property type="protein sequence ID" value="NYF92253.1"/>
    <property type="molecule type" value="Genomic_DNA"/>
</dbReference>
<dbReference type="InterPro" id="IPR009057">
    <property type="entry name" value="Homeodomain-like_sf"/>
</dbReference>
<dbReference type="Pfam" id="PF02311">
    <property type="entry name" value="AraC_binding"/>
    <property type="match status" value="1"/>
</dbReference>
<dbReference type="Pfam" id="PF12833">
    <property type="entry name" value="HTH_18"/>
    <property type="match status" value="1"/>
</dbReference>
<dbReference type="Gene3D" id="1.10.10.60">
    <property type="entry name" value="Homeodomain-like"/>
    <property type="match status" value="2"/>
</dbReference>
<protein>
    <submittedName>
        <fullName evidence="5">AraC-like DNA-binding protein</fullName>
    </submittedName>
</protein>
<keyword evidence="1" id="KW-0805">Transcription regulation</keyword>
<accession>A0A852VHI5</accession>
<dbReference type="PANTHER" id="PTHR43280:SF27">
    <property type="entry name" value="TRANSCRIPTIONAL REGULATOR MTLR"/>
    <property type="match status" value="1"/>
</dbReference>
<dbReference type="PRINTS" id="PR00032">
    <property type="entry name" value="HTHARAC"/>
</dbReference>
<organism evidence="5 6">
    <name type="scientific">Tunturiibacter lichenicola</name>
    <dbReference type="NCBI Taxonomy" id="2051959"/>
    <lineage>
        <taxon>Bacteria</taxon>
        <taxon>Pseudomonadati</taxon>
        <taxon>Acidobacteriota</taxon>
        <taxon>Terriglobia</taxon>
        <taxon>Terriglobales</taxon>
        <taxon>Acidobacteriaceae</taxon>
        <taxon>Tunturiibacter</taxon>
    </lineage>
</organism>
<dbReference type="AlphaFoldDB" id="A0A852VHI5"/>
<evidence type="ECO:0000256" key="2">
    <source>
        <dbReference type="ARBA" id="ARBA00023125"/>
    </source>
</evidence>
<dbReference type="InterPro" id="IPR037923">
    <property type="entry name" value="HTH-like"/>
</dbReference>
<dbReference type="Gene3D" id="2.60.120.10">
    <property type="entry name" value="Jelly Rolls"/>
    <property type="match status" value="1"/>
</dbReference>
<dbReference type="SMART" id="SM00342">
    <property type="entry name" value="HTH_ARAC"/>
    <property type="match status" value="1"/>
</dbReference>
<proteinExistence type="predicted"/>
<evidence type="ECO:0000256" key="3">
    <source>
        <dbReference type="ARBA" id="ARBA00023163"/>
    </source>
</evidence>
<feature type="domain" description="HTH araC/xylS-type" evidence="4">
    <location>
        <begin position="183"/>
        <end position="281"/>
    </location>
</feature>
<dbReference type="InterPro" id="IPR003313">
    <property type="entry name" value="AraC-bd"/>
</dbReference>
<dbReference type="InterPro" id="IPR014710">
    <property type="entry name" value="RmlC-like_jellyroll"/>
</dbReference>
<reference evidence="5 6" key="1">
    <citation type="submission" date="2020-07" db="EMBL/GenBank/DDBJ databases">
        <title>Genomic Encyclopedia of Type Strains, Phase IV (KMG-V): Genome sequencing to study the core and pangenomes of soil and plant-associated prokaryotes.</title>
        <authorList>
            <person name="Whitman W."/>
        </authorList>
    </citation>
    <scope>NUCLEOTIDE SEQUENCE [LARGE SCALE GENOMIC DNA]</scope>
    <source>
        <strain evidence="5 6">M8UP22</strain>
    </source>
</reference>
<gene>
    <name evidence="5" type="ORF">HDF08_004376</name>
</gene>